<feature type="region of interest" description="Disordered" evidence="2">
    <location>
        <begin position="767"/>
        <end position="848"/>
    </location>
</feature>
<dbReference type="Proteomes" id="UP001549921">
    <property type="component" value="Unassembled WGS sequence"/>
</dbReference>
<evidence type="ECO:0000256" key="2">
    <source>
        <dbReference type="SAM" id="MobiDB-lite"/>
    </source>
</evidence>
<accession>A0ABD0SAK1</accession>
<feature type="region of interest" description="Disordered" evidence="2">
    <location>
        <begin position="1309"/>
        <end position="1329"/>
    </location>
</feature>
<feature type="compositionally biased region" description="Basic and acidic residues" evidence="2">
    <location>
        <begin position="459"/>
        <end position="472"/>
    </location>
</feature>
<feature type="compositionally biased region" description="Polar residues" evidence="2">
    <location>
        <begin position="35"/>
        <end position="56"/>
    </location>
</feature>
<feature type="region of interest" description="Disordered" evidence="2">
    <location>
        <begin position="401"/>
        <end position="479"/>
    </location>
</feature>
<feature type="compositionally biased region" description="Basic residues" evidence="2">
    <location>
        <begin position="1"/>
        <end position="17"/>
    </location>
</feature>
<feature type="compositionally biased region" description="Low complexity" evidence="2">
    <location>
        <begin position="992"/>
        <end position="1021"/>
    </location>
</feature>
<reference evidence="3 4" key="1">
    <citation type="submission" date="2024-06" db="EMBL/GenBank/DDBJ databases">
        <title>A chromosome-level genome assembly of beet webworm, Loxostege sticticalis.</title>
        <authorList>
            <person name="Zhang Y."/>
        </authorList>
    </citation>
    <scope>NUCLEOTIDE SEQUENCE [LARGE SCALE GENOMIC DNA]</scope>
    <source>
        <strain evidence="3">AQ028</strain>
        <tissue evidence="3">Male pupae</tissue>
    </source>
</reference>
<comment type="caution">
    <text evidence="3">The sequence shown here is derived from an EMBL/GenBank/DDBJ whole genome shotgun (WGS) entry which is preliminary data.</text>
</comment>
<feature type="compositionally biased region" description="Basic and acidic residues" evidence="2">
    <location>
        <begin position="1515"/>
        <end position="1553"/>
    </location>
</feature>
<feature type="region of interest" description="Disordered" evidence="2">
    <location>
        <begin position="231"/>
        <end position="255"/>
    </location>
</feature>
<feature type="compositionally biased region" description="Basic and acidic residues" evidence="2">
    <location>
        <begin position="767"/>
        <end position="801"/>
    </location>
</feature>
<feature type="region of interest" description="Disordered" evidence="2">
    <location>
        <begin position="987"/>
        <end position="1050"/>
    </location>
</feature>
<feature type="compositionally biased region" description="Basic and acidic residues" evidence="2">
    <location>
        <begin position="1575"/>
        <end position="1600"/>
    </location>
</feature>
<dbReference type="EMBL" id="JBEDNZ010000025">
    <property type="protein sequence ID" value="KAL0810837.1"/>
    <property type="molecule type" value="Genomic_DNA"/>
</dbReference>
<feature type="compositionally biased region" description="Basic and acidic residues" evidence="2">
    <location>
        <begin position="1610"/>
        <end position="1619"/>
    </location>
</feature>
<organism evidence="3 4">
    <name type="scientific">Loxostege sticticalis</name>
    <name type="common">Beet webworm moth</name>
    <dbReference type="NCBI Taxonomy" id="481309"/>
    <lineage>
        <taxon>Eukaryota</taxon>
        <taxon>Metazoa</taxon>
        <taxon>Ecdysozoa</taxon>
        <taxon>Arthropoda</taxon>
        <taxon>Hexapoda</taxon>
        <taxon>Insecta</taxon>
        <taxon>Pterygota</taxon>
        <taxon>Neoptera</taxon>
        <taxon>Endopterygota</taxon>
        <taxon>Lepidoptera</taxon>
        <taxon>Glossata</taxon>
        <taxon>Ditrysia</taxon>
        <taxon>Pyraloidea</taxon>
        <taxon>Crambidae</taxon>
        <taxon>Pyraustinae</taxon>
        <taxon>Loxostege</taxon>
    </lineage>
</organism>
<feature type="compositionally biased region" description="Basic and acidic residues" evidence="2">
    <location>
        <begin position="1391"/>
        <end position="1405"/>
    </location>
</feature>
<feature type="region of interest" description="Disordered" evidence="2">
    <location>
        <begin position="864"/>
        <end position="886"/>
    </location>
</feature>
<feature type="region of interest" description="Disordered" evidence="2">
    <location>
        <begin position="1"/>
        <end position="125"/>
    </location>
</feature>
<feature type="compositionally biased region" description="Basic and acidic residues" evidence="2">
    <location>
        <begin position="864"/>
        <end position="878"/>
    </location>
</feature>
<evidence type="ECO:0000256" key="1">
    <source>
        <dbReference type="SAM" id="Coils"/>
    </source>
</evidence>
<feature type="compositionally biased region" description="Basic and acidic residues" evidence="2">
    <location>
        <begin position="57"/>
        <end position="75"/>
    </location>
</feature>
<feature type="region of interest" description="Disordered" evidence="2">
    <location>
        <begin position="1379"/>
        <end position="1430"/>
    </location>
</feature>
<feature type="compositionally biased region" description="Basic and acidic residues" evidence="2">
    <location>
        <begin position="1414"/>
        <end position="1423"/>
    </location>
</feature>
<feature type="compositionally biased region" description="Polar residues" evidence="2">
    <location>
        <begin position="288"/>
        <end position="297"/>
    </location>
</feature>
<feature type="compositionally biased region" description="Basic and acidic residues" evidence="2">
    <location>
        <begin position="405"/>
        <end position="432"/>
    </location>
</feature>
<gene>
    <name evidence="3" type="ORF">ABMA28_010147</name>
</gene>
<name>A0ABD0SAK1_LOXSC</name>
<evidence type="ECO:0000313" key="3">
    <source>
        <dbReference type="EMBL" id="KAL0810837.1"/>
    </source>
</evidence>
<keyword evidence="1" id="KW-0175">Coiled coil</keyword>
<sequence>MSRSSKKRNQERKRRSRDTKEVNDSSAGGLDEVISESQSSMNNSTKEMKDTVNNTNGDDKASTSGDKVSEEHTEKNSTTGTFNESDVNHEAPTSSIEPVEVKEDIEKQSQNNGSNNTTTMSSSNIVLDVQIKEKTKQFSCDDGDYDQKSSSTKEISQVEHIENKINEKDVVFYNQDHNNQSSTSNAALSEVQETEIISTEISASDSDKANVFASNKKESEICEVENNKSCMKGASKHDEPSESSIQLSDLDEEKEGIDITETFHNDGEMNEACTSCYKASENQDEENNIINTKNKSYNVYDKDETPLSRNNASEINEEESNKIASANEFHDDDGNDKDTLSCNIQAEVKEEVSIPIENSTSSNEVSEFSEDKLTDVDFQSVEAESSKTVTDIQEKNRITIVTEELAPRETDDCKESTSRINESEVQKEENNKVHIRHTSFKDDNNDDSSSVKSNVLTNQEEKGNEERTKENSFNDMSNDDCSSLINKVFHNKKEQNNEKKIKYEPCDGIGNFEATTPRDLETILQNKEETHKISKSVCMTTDKVRKTKVEAIAEELVDITNRYVTRLNEKEFATIVGIIKKALVKSSKDDGIKDSKSSENVSEVIEENIRPESKGKAYSDKNTITKIVSEVHAEGSNEIQIRKTPCYDKSDNDKILPISNTLSDIRAEERQNTEMRDASYNEGDNDCDFIFRNKDLEDQIENTETAFEETSRIHSINDDITTTSYKMLQIIKEDSIEKFEDLAPNYGSADAACSLKINISEVQRGESNKVKIRDSRNKSEDQDEKIYEKKRDAYKNDDTYSRRNMVSKVQEQNDKQSLKDNSFNDNNNDKKVSEFQEEKSEKVRLQDASSNIDESPIFLHNKPKVTEEEGNDLEKPYKSFDSSDNFEKKSSHKVLPHVKENEVQIENYETYDTSSSDYRNDNAPALSRVFVEVIKRIKIQEIFERTMAIFLKKVQKRLDSDINEKDIITIIQIMQDQVSIVYDDVGSDKASESSTNMSENNESESSFYESDETSLTSTSTEESNKMKIRDTPYSTSDNNEDSKSSNQVTALHAQEENWTAISDLSYNDCQNNKVLIPNKQESEELITYASIETEKEGTLHIDTNNDTDYTASNVTEFGNENNKTIIKETTWNDDRNDEAFSTSDIITDDQKGNEIKKNIKCKSRKIDINYDDDGGVSNKTRADNEDQETEMREKKEFEVLERSINNEIDSEFVTNNLAVENLITNINEEWSNMAHASLLTSTPKNELSKSTKIANENKIVILLEELKSLVKDALYSYLTREKTSTSLHNHNDNENSEIEVSRISYNEADHDSLARNEVSKAQKEDDRASMDIKETSCIVGGHSEEASKSRQNVSPTQVEKHKEMEIKNDNNDCGNNFSTSNNKFSEAQGGEIKDLRETPDNDGFGKEVSSLDSKVTEFPEDSGRPQLGEISCIGNHKKEASGSSNIVSEEPIEVENISLEIGEYHRYEFLKKLAEELRMGEQKMSYNNGNHVKHSTLGNLMEDLRNELEYRNGLKMRDTSDYDSGDDKSSAEDQTVKEDEEANTREVRKRPNIDTDDEDISAINSKMAKVSIEGSPHHDENDNRASTSKDKMSEFQNKEERKRKKRKQRSSNESEERQNDSLNTKNILVVKEGSNRTAMVNASVYDNDDNDFCNTEKVRRARRETYKRTVARIQQETRKEKRNRLEDISRNVTVMDDLLNIDDDDTCDTKVYLQVKGRSCKLEISINVL</sequence>
<feature type="compositionally biased region" description="Low complexity" evidence="2">
    <location>
        <begin position="109"/>
        <end position="124"/>
    </location>
</feature>
<feature type="coiled-coil region" evidence="1">
    <location>
        <begin position="1663"/>
        <end position="1691"/>
    </location>
</feature>
<evidence type="ECO:0000313" key="4">
    <source>
        <dbReference type="Proteomes" id="UP001549921"/>
    </source>
</evidence>
<proteinExistence type="predicted"/>
<feature type="compositionally biased region" description="Basic and acidic residues" evidence="2">
    <location>
        <begin position="827"/>
        <end position="845"/>
    </location>
</feature>
<protein>
    <submittedName>
        <fullName evidence="3">Uncharacterized protein</fullName>
    </submittedName>
</protein>
<feature type="compositionally biased region" description="Polar residues" evidence="2">
    <location>
        <begin position="76"/>
        <end position="96"/>
    </location>
</feature>
<feature type="region of interest" description="Disordered" evidence="2">
    <location>
        <begin position="287"/>
        <end position="321"/>
    </location>
</feature>
<feature type="region of interest" description="Disordered" evidence="2">
    <location>
        <begin position="1515"/>
        <end position="1625"/>
    </location>
</feature>